<reference evidence="2 3" key="1">
    <citation type="journal article" date="2020" name="Microorganisms">
        <title>Osmotic Adaptation and Compatible Solute Biosynthesis of Phototrophic Bacteria as Revealed from Genome Analyses.</title>
        <authorList>
            <person name="Imhoff J.F."/>
            <person name="Rahn T."/>
            <person name="Kunzel S."/>
            <person name="Keller A."/>
            <person name="Neulinger S.C."/>
        </authorList>
    </citation>
    <scope>NUCLEOTIDE SEQUENCE [LARGE SCALE GENOMIC DNA]</scope>
    <source>
        <strain evidence="2 3">DSM 15382</strain>
    </source>
</reference>
<evidence type="ECO:0000313" key="2">
    <source>
        <dbReference type="EMBL" id="MBK1658846.1"/>
    </source>
</evidence>
<evidence type="ECO:0000313" key="3">
    <source>
        <dbReference type="Proteomes" id="UP000697995"/>
    </source>
</evidence>
<keyword evidence="1" id="KW-1133">Transmembrane helix</keyword>
<keyword evidence="1" id="KW-0472">Membrane</keyword>
<proteinExistence type="predicted"/>
<comment type="caution">
    <text evidence="2">The sequence shown here is derived from an EMBL/GenBank/DDBJ whole genome shotgun (WGS) entry which is preliminary data.</text>
</comment>
<keyword evidence="3" id="KW-1185">Reference proteome</keyword>
<feature type="transmembrane region" description="Helical" evidence="1">
    <location>
        <begin position="116"/>
        <end position="135"/>
    </location>
</feature>
<feature type="transmembrane region" description="Helical" evidence="1">
    <location>
        <begin position="87"/>
        <end position="110"/>
    </location>
</feature>
<feature type="transmembrane region" description="Helical" evidence="1">
    <location>
        <begin position="53"/>
        <end position="75"/>
    </location>
</feature>
<dbReference type="EMBL" id="NRSG01000070">
    <property type="protein sequence ID" value="MBK1658846.1"/>
    <property type="molecule type" value="Genomic_DNA"/>
</dbReference>
<dbReference type="RefSeq" id="WP_133218670.1">
    <property type="nucleotide sequence ID" value="NZ_NRSG01000070.1"/>
</dbReference>
<accession>A0ABS1CX02</accession>
<sequence>MPVFWRRWLAAWCGAVGVFGLVLMGGAIPATERPVLLLLHGLGGAPVAADPPLRFALGVLGAVSLGWALGMLAAFRAAEALGPQGRPVWMGLTAGVLAWFACDSALSVITGFWPNVVPNLLLLGTYLLAVIRGGALRR</sequence>
<gene>
    <name evidence="2" type="ORF">CKO45_11445</name>
</gene>
<organism evidence="2 3">
    <name type="scientific">Paracraurococcus ruber</name>
    <dbReference type="NCBI Taxonomy" id="77675"/>
    <lineage>
        <taxon>Bacteria</taxon>
        <taxon>Pseudomonadati</taxon>
        <taxon>Pseudomonadota</taxon>
        <taxon>Alphaproteobacteria</taxon>
        <taxon>Acetobacterales</taxon>
        <taxon>Roseomonadaceae</taxon>
        <taxon>Paracraurococcus</taxon>
    </lineage>
</organism>
<evidence type="ECO:0000256" key="1">
    <source>
        <dbReference type="SAM" id="Phobius"/>
    </source>
</evidence>
<name>A0ABS1CX02_9PROT</name>
<dbReference type="Proteomes" id="UP000697995">
    <property type="component" value="Unassembled WGS sequence"/>
</dbReference>
<protein>
    <submittedName>
        <fullName evidence="2">Uncharacterized protein</fullName>
    </submittedName>
</protein>
<keyword evidence="1" id="KW-0812">Transmembrane</keyword>